<evidence type="ECO:0000313" key="1">
    <source>
        <dbReference type="EMBL" id="QHT06820.1"/>
    </source>
</evidence>
<dbReference type="EMBL" id="MN739475">
    <property type="protein sequence ID" value="QHT06820.1"/>
    <property type="molecule type" value="Genomic_DNA"/>
</dbReference>
<organism evidence="1">
    <name type="scientific">viral metagenome</name>
    <dbReference type="NCBI Taxonomy" id="1070528"/>
    <lineage>
        <taxon>unclassified sequences</taxon>
        <taxon>metagenomes</taxon>
        <taxon>organismal metagenomes</taxon>
    </lineage>
</organism>
<name>A0A6C0CSH4_9ZZZZ</name>
<accession>A0A6C0CSH4</accession>
<proteinExistence type="predicted"/>
<reference evidence="1" key="1">
    <citation type="journal article" date="2020" name="Nature">
        <title>Giant virus diversity and host interactions through global metagenomics.</title>
        <authorList>
            <person name="Schulz F."/>
            <person name="Roux S."/>
            <person name="Paez-Espino D."/>
            <person name="Jungbluth S."/>
            <person name="Walsh D.A."/>
            <person name="Denef V.J."/>
            <person name="McMahon K.D."/>
            <person name="Konstantinidis K.T."/>
            <person name="Eloe-Fadrosh E.A."/>
            <person name="Kyrpides N.C."/>
            <person name="Woyke T."/>
        </authorList>
    </citation>
    <scope>NUCLEOTIDE SEQUENCE</scope>
    <source>
        <strain evidence="1">GVMAG-M-3300021473-15</strain>
    </source>
</reference>
<protein>
    <submittedName>
        <fullName evidence="1">Uncharacterized protein</fullName>
    </submittedName>
</protein>
<sequence>MKSYSSVFDAALATSMSPPPLLSSSSGTTATESVPKDTTQHVLTLTSTTNPTVFSFDNIYEQVTSIETLKTRFKRSEYTCEWYRNTPFVVLTVDAQSLITFDNNLLISFQNELGVDASTIFDVLQSNVQNAKVLAPHTPYFQFTATSSMSDGPLHGLCPYVLNNQDYTNTTLVQSILNISENYLAENVYVSYISMSYNSTIKRFYFQSSSLFYMFPSNAASVVGLRDDTIYISQLDTNSGLFTVYADLAPKFNGPDVLFIENEESYPSFKNIEYISLNTIYLPDSGYTFLNTQHDQIVQRKMQIIHKLPKLTITIYSDLANKILYITNGQPWFMEIIIVGKV</sequence>
<dbReference type="AlphaFoldDB" id="A0A6C0CSH4"/>